<reference evidence="1 2" key="1">
    <citation type="journal article" date="2021" name="Hortic Res">
        <title>High-quality reference genome and annotation aids understanding of berry development for evergreen blueberry (Vaccinium darrowii).</title>
        <authorList>
            <person name="Yu J."/>
            <person name="Hulse-Kemp A.M."/>
            <person name="Babiker E."/>
            <person name="Staton M."/>
        </authorList>
    </citation>
    <scope>NUCLEOTIDE SEQUENCE [LARGE SCALE GENOMIC DNA]</scope>
    <source>
        <strain evidence="2">cv. NJ 8807/NJ 8810</strain>
        <tissue evidence="1">Young leaf</tissue>
    </source>
</reference>
<protein>
    <submittedName>
        <fullName evidence="1">Uncharacterized protein</fullName>
    </submittedName>
</protein>
<dbReference type="EMBL" id="CM037155">
    <property type="protein sequence ID" value="KAH7847499.1"/>
    <property type="molecule type" value="Genomic_DNA"/>
</dbReference>
<sequence length="724" mass="81592">MGDNNFFDNEFDNEISDYQSGDDEGRYSSDGEAEIESKGKGVAGLNLYGKEPYIDDEGEVVLERHMIFENVNAFREKLRDYTVEKGFKIVRDKNEKSRVTAHCAAVGCKWRIYASPMFDGITYQIKSLPNEHTCIRHNQNDEATSTWISKKLLQSFKENPHLTLDAMQEKLHSKYRLEASHSQLYRAKRKCQDVLEGNHGEQYKLLPTYAMEVRKTNPGSLFKMQYDRPSLTVNPMFQRLFVCFEAMKAGFLNGCRPFLGIDGCHLKGPYGGVLISAVALDGNNGLFPIAIGIVEVECKESWGFFLSNLQTIIGSSNYVKPWTIMSDQQKGLEKLVTELISEASHRKCCRHIFQNFKARFPGLVLRKQFWVAARAYTERHFNHAMNIIKETNIEAHAYLIKLGVHTWARHTFDHAVRSDHITNNLAESFNNWIGHWRGKPILTMLEGIRCKVMTRIQKRYEKGLTWGHGITANIKKQTVNVARIARDCQVQFCGGEEYEVKDTWGVSHLVNLGVMDCVCRKWEISGIPCKHALVAITYGRKDVEDYVHPYFSKQMYLKAYAGMIHPILDHSMWTMCPGDPLDPPPLKRMSGRPRKNRRRQEDEGPTSTSHSKRSQTLKCTWCQQFGHNKRTCQRGPVRGRGRGRGRGSGNGRGSASGKGARSGIGRGSGIAASGRASSCGSGSVSRMGSSSAIGRRYNNAKGGNNGLTGCIVGACIWIEFLLLD</sequence>
<dbReference type="Proteomes" id="UP000828048">
    <property type="component" value="Chromosome 5"/>
</dbReference>
<gene>
    <name evidence="1" type="ORF">Vadar_026841</name>
</gene>
<evidence type="ECO:0000313" key="1">
    <source>
        <dbReference type="EMBL" id="KAH7847499.1"/>
    </source>
</evidence>
<accession>A0ACB7Y2T2</accession>
<keyword evidence="2" id="KW-1185">Reference proteome</keyword>
<name>A0ACB7Y2T2_9ERIC</name>
<evidence type="ECO:0000313" key="2">
    <source>
        <dbReference type="Proteomes" id="UP000828048"/>
    </source>
</evidence>
<proteinExistence type="predicted"/>
<organism evidence="1 2">
    <name type="scientific">Vaccinium darrowii</name>
    <dbReference type="NCBI Taxonomy" id="229202"/>
    <lineage>
        <taxon>Eukaryota</taxon>
        <taxon>Viridiplantae</taxon>
        <taxon>Streptophyta</taxon>
        <taxon>Embryophyta</taxon>
        <taxon>Tracheophyta</taxon>
        <taxon>Spermatophyta</taxon>
        <taxon>Magnoliopsida</taxon>
        <taxon>eudicotyledons</taxon>
        <taxon>Gunneridae</taxon>
        <taxon>Pentapetalae</taxon>
        <taxon>asterids</taxon>
        <taxon>Ericales</taxon>
        <taxon>Ericaceae</taxon>
        <taxon>Vaccinioideae</taxon>
        <taxon>Vaccinieae</taxon>
        <taxon>Vaccinium</taxon>
    </lineage>
</organism>
<comment type="caution">
    <text evidence="1">The sequence shown here is derived from an EMBL/GenBank/DDBJ whole genome shotgun (WGS) entry which is preliminary data.</text>
</comment>